<keyword evidence="4" id="KW-1185">Reference proteome</keyword>
<sequence length="173" mass="19798">MDTKVSTLISASRWWDVPKVYSLFTFMEVETRWFIPLVCDNVDRIIWHFTTHGRYTVKSGYWASLEYQNLTLNHTSAGTSFSPSQKLWNPHGCISLPILDRHWHPPQVGYLQLNVDGALDLRDGLRRVGLIVRDSHNVLIIESDSLAIVWLLSKEEECLALEGVLVTEIGVFS</sequence>
<reference evidence="2" key="1">
    <citation type="submission" date="2019-07" db="EMBL/GenBank/DDBJ databases">
        <authorList>
            <person name="Alioto T."/>
            <person name="Alioto T."/>
            <person name="Gomez Garrido J."/>
        </authorList>
    </citation>
    <scope>NUCLEOTIDE SEQUENCE</scope>
</reference>
<reference evidence="1 4" key="3">
    <citation type="journal article" date="2022" name="G3 (Bethesda)">
        <title>Whole-genome sequence and methylome profiling of the almond [Prunus dulcis (Mill.) D.A. Webb] cultivar 'Nonpareil'.</title>
        <authorList>
            <person name="D'Amico-Willman K.M."/>
            <person name="Ouma W.Z."/>
            <person name="Meulia T."/>
            <person name="Sideli G.M."/>
            <person name="Gradziel T.M."/>
            <person name="Fresnedo-Ramirez J."/>
        </authorList>
    </citation>
    <scope>NUCLEOTIDE SEQUENCE [LARGE SCALE GENOMIC DNA]</scope>
    <source>
        <strain evidence="1">Clone GOH B32 T37-40</strain>
    </source>
</reference>
<proteinExistence type="predicted"/>
<evidence type="ECO:0000313" key="1">
    <source>
        <dbReference type="EMBL" id="KAI5350161.1"/>
    </source>
</evidence>
<evidence type="ECO:0000313" key="4">
    <source>
        <dbReference type="Proteomes" id="UP001054821"/>
    </source>
</evidence>
<dbReference type="Gramene" id="VVA36382">
    <property type="protein sequence ID" value="VVA36382"/>
    <property type="gene ID" value="Prudul26B031756"/>
</dbReference>
<gene>
    <name evidence="2" type="ORF">ALMOND_2B031756</name>
    <name evidence="1" type="ORF">L3X38_003052</name>
</gene>
<evidence type="ECO:0000313" key="2">
    <source>
        <dbReference type="EMBL" id="VVA36382.1"/>
    </source>
</evidence>
<dbReference type="EMBL" id="JAJFAZ020000001">
    <property type="protein sequence ID" value="KAI5350161.1"/>
    <property type="molecule type" value="Genomic_DNA"/>
</dbReference>
<accession>A0A5E4G9W6</accession>
<reference evidence="3" key="2">
    <citation type="journal article" date="2020" name="Plant J.">
        <title>Transposons played a major role in the diversification between the closely related almond and peach genomes: results from the almond genome sequence.</title>
        <authorList>
            <person name="Alioto T."/>
            <person name="Alexiou K.G."/>
            <person name="Bardil A."/>
            <person name="Barteri F."/>
            <person name="Castanera R."/>
            <person name="Cruz F."/>
            <person name="Dhingra A."/>
            <person name="Duval H."/>
            <person name="Fernandez I Marti A."/>
            <person name="Frias L."/>
            <person name="Galan B."/>
            <person name="Garcia J.L."/>
            <person name="Howad W."/>
            <person name="Gomez-Garrido J."/>
            <person name="Gut M."/>
            <person name="Julca I."/>
            <person name="Morata J."/>
            <person name="Puigdomenech P."/>
            <person name="Ribeca P."/>
            <person name="Rubio Cabetas M.J."/>
            <person name="Vlasova A."/>
            <person name="Wirthensohn M."/>
            <person name="Garcia-Mas J."/>
            <person name="Gabaldon T."/>
            <person name="Casacuberta J.M."/>
            <person name="Arus P."/>
        </authorList>
    </citation>
    <scope>NUCLEOTIDE SEQUENCE [LARGE SCALE GENOMIC DNA]</scope>
    <source>
        <strain evidence="3">cv. Texas</strain>
    </source>
</reference>
<organism evidence="2 3">
    <name type="scientific">Prunus dulcis</name>
    <name type="common">Almond</name>
    <name type="synonym">Amygdalus dulcis</name>
    <dbReference type="NCBI Taxonomy" id="3755"/>
    <lineage>
        <taxon>Eukaryota</taxon>
        <taxon>Viridiplantae</taxon>
        <taxon>Streptophyta</taxon>
        <taxon>Embryophyta</taxon>
        <taxon>Tracheophyta</taxon>
        <taxon>Spermatophyta</taxon>
        <taxon>Magnoliopsida</taxon>
        <taxon>eudicotyledons</taxon>
        <taxon>Gunneridae</taxon>
        <taxon>Pentapetalae</taxon>
        <taxon>rosids</taxon>
        <taxon>fabids</taxon>
        <taxon>Rosales</taxon>
        <taxon>Rosaceae</taxon>
        <taxon>Amygdaloideae</taxon>
        <taxon>Amygdaleae</taxon>
        <taxon>Prunus</taxon>
    </lineage>
</organism>
<dbReference type="EMBL" id="CABIKO010000449">
    <property type="protein sequence ID" value="VVA36382.1"/>
    <property type="molecule type" value="Genomic_DNA"/>
</dbReference>
<evidence type="ECO:0000313" key="3">
    <source>
        <dbReference type="Proteomes" id="UP000327085"/>
    </source>
</evidence>
<protein>
    <submittedName>
        <fullName evidence="2">PREDICTED: pathogenesis-related STH-21</fullName>
    </submittedName>
</protein>
<dbReference type="Proteomes" id="UP000327085">
    <property type="component" value="Chromosome 1"/>
</dbReference>
<name>A0A5E4G9W6_PRUDU</name>
<dbReference type="AlphaFoldDB" id="A0A5E4G9W6"/>
<dbReference type="InParanoid" id="A0A5E4G9W6"/>
<dbReference type="Proteomes" id="UP001054821">
    <property type="component" value="Chromosome 1"/>
</dbReference>